<comment type="similarity">
    <text evidence="1">Belongs to the CutA family.</text>
</comment>
<dbReference type="GO" id="GO:0010038">
    <property type="term" value="P:response to metal ion"/>
    <property type="evidence" value="ECO:0007669"/>
    <property type="project" value="InterPro"/>
</dbReference>
<gene>
    <name evidence="2" type="ORF">ENS41_08845</name>
</gene>
<dbReference type="PANTHER" id="PTHR23419">
    <property type="entry name" value="DIVALENT CATION TOLERANCE CUTA-RELATED"/>
    <property type="match status" value="1"/>
</dbReference>
<dbReference type="PANTHER" id="PTHR23419:SF8">
    <property type="entry name" value="FI09726P"/>
    <property type="match status" value="1"/>
</dbReference>
<dbReference type="EMBL" id="DSUT01000186">
    <property type="protein sequence ID" value="HGK29034.1"/>
    <property type="molecule type" value="Genomic_DNA"/>
</dbReference>
<reference evidence="2" key="1">
    <citation type="journal article" date="2020" name="mSystems">
        <title>Genome- and Community-Level Interaction Insights into Carbon Utilization and Element Cycling Functions of Hydrothermarchaeota in Hydrothermal Sediment.</title>
        <authorList>
            <person name="Zhou Z."/>
            <person name="Liu Y."/>
            <person name="Xu W."/>
            <person name="Pan J."/>
            <person name="Luo Z.H."/>
            <person name="Li M."/>
        </authorList>
    </citation>
    <scope>NUCLEOTIDE SEQUENCE [LARGE SCALE GENOMIC DNA]</scope>
    <source>
        <strain evidence="2">SpSt-488</strain>
    </source>
</reference>
<dbReference type="GO" id="GO:0005507">
    <property type="term" value="F:copper ion binding"/>
    <property type="evidence" value="ECO:0007669"/>
    <property type="project" value="TreeGrafter"/>
</dbReference>
<dbReference type="Gene3D" id="3.30.70.120">
    <property type="match status" value="1"/>
</dbReference>
<name>A0A7C4GB98_UNCW3</name>
<dbReference type="Pfam" id="PF03091">
    <property type="entry name" value="CutA1"/>
    <property type="match status" value="1"/>
</dbReference>
<protein>
    <submittedName>
        <fullName evidence="2">Divalent-cation tolerance protein CutA</fullName>
    </submittedName>
</protein>
<dbReference type="AlphaFoldDB" id="A0A7C4GB98"/>
<proteinExistence type="inferred from homology"/>
<accession>A0A7C4GB98</accession>
<comment type="caution">
    <text evidence="2">The sequence shown here is derived from an EMBL/GenBank/DDBJ whole genome shotgun (WGS) entry which is preliminary data.</text>
</comment>
<dbReference type="InterPro" id="IPR004323">
    <property type="entry name" value="Ion_tolerance_CutA"/>
</dbReference>
<dbReference type="SUPFAM" id="SSF54913">
    <property type="entry name" value="GlnB-like"/>
    <property type="match status" value="1"/>
</dbReference>
<dbReference type="InterPro" id="IPR015867">
    <property type="entry name" value="N-reg_PII/ATP_PRibTrfase_C"/>
</dbReference>
<evidence type="ECO:0000313" key="2">
    <source>
        <dbReference type="EMBL" id="HGK29034.1"/>
    </source>
</evidence>
<evidence type="ECO:0000256" key="1">
    <source>
        <dbReference type="ARBA" id="ARBA00010169"/>
    </source>
</evidence>
<organism evidence="2">
    <name type="scientific">candidate division WOR-3 bacterium</name>
    <dbReference type="NCBI Taxonomy" id="2052148"/>
    <lineage>
        <taxon>Bacteria</taxon>
        <taxon>Bacteria division WOR-3</taxon>
    </lineage>
</organism>
<sequence>MARAAAANRYLEVVTTTARYSDARRIARTLVEKRLAACVQIVGPIQSIYHWQGRVETAAEWLCLVKTTRARYPQLAALIRRIHPYTTPQLIALPVVNGSSDYLAWLAAAVSPARRTPAT</sequence>
<dbReference type="InterPro" id="IPR011322">
    <property type="entry name" value="N-reg_PII-like_a/b"/>
</dbReference>